<keyword evidence="1" id="KW-0238">DNA-binding</keyword>
<dbReference type="VEuPathDB" id="FungiDB:BCV72DRAFT_318540"/>
<gene>
    <name evidence="3" type="ORF">BCV72DRAFT_318540</name>
</gene>
<name>A0A1X0QRJ8_RHIZD</name>
<evidence type="ECO:0000256" key="1">
    <source>
        <dbReference type="ARBA" id="ARBA00023125"/>
    </source>
</evidence>
<protein>
    <recommendedName>
        <fullName evidence="2">Cas12f1-like TNB domain-containing protein</fullName>
    </recommendedName>
</protein>
<dbReference type="InterPro" id="IPR010095">
    <property type="entry name" value="Cas12f1-like_TNB"/>
</dbReference>
<reference evidence="3" key="1">
    <citation type="journal article" date="2016" name="Proc. Natl. Acad. Sci. U.S.A.">
        <title>Lipid metabolic changes in an early divergent fungus govern the establishment of a mutualistic symbiosis with endobacteria.</title>
        <authorList>
            <person name="Lastovetsky O.A."/>
            <person name="Gaspar M.L."/>
            <person name="Mondo S.J."/>
            <person name="LaButti K.M."/>
            <person name="Sandor L."/>
            <person name="Grigoriev I.V."/>
            <person name="Henry S.A."/>
            <person name="Pawlowska T.E."/>
        </authorList>
    </citation>
    <scope>NUCLEOTIDE SEQUENCE [LARGE SCALE GENOMIC DNA]</scope>
    <source>
        <strain evidence="3">ATCC 52814</strain>
    </source>
</reference>
<evidence type="ECO:0000259" key="2">
    <source>
        <dbReference type="Pfam" id="PF07282"/>
    </source>
</evidence>
<feature type="domain" description="Cas12f1-like TNB" evidence="2">
    <location>
        <begin position="423"/>
        <end position="482"/>
    </location>
</feature>
<dbReference type="EMBL" id="KV922055">
    <property type="protein sequence ID" value="ORE02364.1"/>
    <property type="molecule type" value="Genomic_DNA"/>
</dbReference>
<organism evidence="3">
    <name type="scientific">Rhizopus microsporus var. microsporus</name>
    <dbReference type="NCBI Taxonomy" id="86635"/>
    <lineage>
        <taxon>Eukaryota</taxon>
        <taxon>Fungi</taxon>
        <taxon>Fungi incertae sedis</taxon>
        <taxon>Mucoromycota</taxon>
        <taxon>Mucoromycotina</taxon>
        <taxon>Mucoromycetes</taxon>
        <taxon>Mucorales</taxon>
        <taxon>Mucorineae</taxon>
        <taxon>Rhizopodaceae</taxon>
        <taxon>Rhizopus</taxon>
    </lineage>
</organism>
<evidence type="ECO:0000313" key="3">
    <source>
        <dbReference type="EMBL" id="ORE02364.1"/>
    </source>
</evidence>
<accession>A0A1X0QRJ8</accession>
<dbReference type="Pfam" id="PF07282">
    <property type="entry name" value="Cas12f1-like_TNB"/>
    <property type="match status" value="1"/>
</dbReference>
<dbReference type="AlphaFoldDB" id="A0A1X0QRJ8"/>
<dbReference type="GO" id="GO:0003677">
    <property type="term" value="F:DNA binding"/>
    <property type="evidence" value="ECO:0007669"/>
    <property type="project" value="UniProtKB-KW"/>
</dbReference>
<sequence>MSDNNSSNCCKELPVASRKALAYFIYKQKQGPEPSWPSPVPCSNFYKEITGSIASMWSKYQPDQFFIMENIPSKVTSKAYVYRKLRELPFTGALSKKKFNSLREETLQSINSNKTFVPGKKLAKLTPQQVSVVQHFIDTVKTRIQDSTFTPSKYTDKRGCRFFPLRLYIPKPTDFYYHLFNFTKLGFCTRDSLTSGKKFRNVITTDDHSISFPFTRTVKRSLTTTRSPSDFTNDIQNGCDIWGVDPGVSTTLTAVDTPRRQRTTSLDEYYHLYGYNDANFIRKKHQEQHTAQFLKISNLSSLKTSNITDLYDDITSYYNENAWSSKLKFQCYIRKQKGVYEICKWLMHGSLKYNKKASTGIKTSSAEYKSKYCPPAPLDHPDKPRKTIIAFGDGMFNSSLRGNRGASVRLIKKVLQKYCGSQLEICMVDEYLTSQICNRCENRNMDNVVTEKSKRRVHTLLKCKQNTCNIVWNRDIMAAHNILDIFLFALRNNNQRLDVFIRQGTSNGQPSV</sequence>
<proteinExistence type="predicted"/>
<dbReference type="Proteomes" id="UP000242414">
    <property type="component" value="Unassembled WGS sequence"/>
</dbReference>